<sequence>MAKEMNVNATLLTDLIPLDWIEFHRSDLSVLKGNLEKKEIEIIR</sequence>
<evidence type="ECO:0000313" key="1">
    <source>
        <dbReference type="EMBL" id="PCS22117.1"/>
    </source>
</evidence>
<dbReference type="AlphaFoldDB" id="A0A2A5T1T0"/>
<protein>
    <submittedName>
        <fullName evidence="1">Uncharacterized protein</fullName>
    </submittedName>
</protein>
<keyword evidence="1" id="KW-0614">Plasmid</keyword>
<organism evidence="1 2">
    <name type="scientific">Candidatus Enterovibrio escicola</name>
    <dbReference type="NCBI Taxonomy" id="1927127"/>
    <lineage>
        <taxon>Bacteria</taxon>
        <taxon>Pseudomonadati</taxon>
        <taxon>Pseudomonadota</taxon>
        <taxon>Gammaproteobacteria</taxon>
        <taxon>Vibrionales</taxon>
        <taxon>Vibrionaceae</taxon>
        <taxon>Enterovibrio</taxon>
    </lineage>
</organism>
<dbReference type="Proteomes" id="UP000219020">
    <property type="component" value="Plasmid pMJ3"/>
</dbReference>
<gene>
    <name evidence="1" type="ORF">BTN49_2311</name>
</gene>
<comment type="caution">
    <text evidence="1">The sequence shown here is derived from an EMBL/GenBank/DDBJ whole genome shotgun (WGS) entry which is preliminary data.</text>
</comment>
<name>A0A2A5T1T0_9GAMM</name>
<proteinExistence type="predicted"/>
<geneLocation type="plasmid" evidence="2">
    <name>pmj3</name>
</geneLocation>
<evidence type="ECO:0000313" key="2">
    <source>
        <dbReference type="Proteomes" id="UP000219020"/>
    </source>
</evidence>
<keyword evidence="2" id="KW-1185">Reference proteome</keyword>
<dbReference type="EMBL" id="NBYY01000026">
    <property type="protein sequence ID" value="PCS22117.1"/>
    <property type="molecule type" value="Genomic_DNA"/>
</dbReference>
<reference evidence="2" key="1">
    <citation type="submission" date="2017-04" db="EMBL/GenBank/DDBJ databases">
        <title>Genome evolution of the luminous symbionts of deep sea anglerfish.</title>
        <authorList>
            <person name="Hendry T.A."/>
        </authorList>
    </citation>
    <scope>NUCLEOTIDE SEQUENCE [LARGE SCALE GENOMIC DNA]</scope>
    <source>
        <plasmid evidence="2">pmj3</plasmid>
    </source>
</reference>
<accession>A0A2A5T1T0</accession>